<name>A0AAD9GIE7_BABDI</name>
<gene>
    <name evidence="4" type="ORF">X943_003891</name>
</gene>
<dbReference type="EMBL" id="JAHBMH010000024">
    <property type="protein sequence ID" value="KAK1938733.1"/>
    <property type="molecule type" value="Genomic_DNA"/>
</dbReference>
<proteinExistence type="predicted"/>
<accession>A0AAD9GIE7</accession>
<evidence type="ECO:0000259" key="3">
    <source>
        <dbReference type="SMART" id="SM01218"/>
    </source>
</evidence>
<protein>
    <recommendedName>
        <fullName evidence="3">Chromatin target of PRMT1 protein C-terminal domain-containing protein</fullName>
    </recommendedName>
</protein>
<evidence type="ECO:0000313" key="4">
    <source>
        <dbReference type="EMBL" id="KAK1938733.1"/>
    </source>
</evidence>
<organism evidence="4 5">
    <name type="scientific">Babesia divergens</name>
    <dbReference type="NCBI Taxonomy" id="32595"/>
    <lineage>
        <taxon>Eukaryota</taxon>
        <taxon>Sar</taxon>
        <taxon>Alveolata</taxon>
        <taxon>Apicomplexa</taxon>
        <taxon>Aconoidasida</taxon>
        <taxon>Piroplasmida</taxon>
        <taxon>Babesiidae</taxon>
        <taxon>Babesia</taxon>
    </lineage>
</organism>
<dbReference type="Proteomes" id="UP001195914">
    <property type="component" value="Unassembled WGS sequence"/>
</dbReference>
<evidence type="ECO:0000256" key="1">
    <source>
        <dbReference type="ARBA" id="ARBA00022884"/>
    </source>
</evidence>
<dbReference type="SMART" id="SM01218">
    <property type="entry name" value="FoP_duplication"/>
    <property type="match status" value="1"/>
</dbReference>
<reference evidence="4" key="1">
    <citation type="journal article" date="2014" name="Nucleic Acids Res.">
        <title>The evolutionary dynamics of variant antigen genes in Babesia reveal a history of genomic innovation underlying host-parasite interaction.</title>
        <authorList>
            <person name="Jackson A.P."/>
            <person name="Otto T.D."/>
            <person name="Darby A."/>
            <person name="Ramaprasad A."/>
            <person name="Xia D."/>
            <person name="Echaide I.E."/>
            <person name="Farber M."/>
            <person name="Gahlot S."/>
            <person name="Gamble J."/>
            <person name="Gupta D."/>
            <person name="Gupta Y."/>
            <person name="Jackson L."/>
            <person name="Malandrin L."/>
            <person name="Malas T.B."/>
            <person name="Moussa E."/>
            <person name="Nair M."/>
            <person name="Reid A.J."/>
            <person name="Sanders M."/>
            <person name="Sharma J."/>
            <person name="Tracey A."/>
            <person name="Quail M.A."/>
            <person name="Weir W."/>
            <person name="Wastling J.M."/>
            <person name="Hall N."/>
            <person name="Willadsen P."/>
            <person name="Lingelbach K."/>
            <person name="Shiels B."/>
            <person name="Tait A."/>
            <person name="Berriman M."/>
            <person name="Allred D.R."/>
            <person name="Pain A."/>
        </authorList>
    </citation>
    <scope>NUCLEOTIDE SEQUENCE</scope>
    <source>
        <strain evidence="4">1802A</strain>
    </source>
</reference>
<dbReference type="Pfam" id="PF13865">
    <property type="entry name" value="FoP_duplication"/>
    <property type="match status" value="1"/>
</dbReference>
<feature type="compositionally biased region" description="Basic and acidic residues" evidence="2">
    <location>
        <begin position="1"/>
        <end position="13"/>
    </location>
</feature>
<dbReference type="InterPro" id="IPR025715">
    <property type="entry name" value="FoP_C"/>
</dbReference>
<feature type="region of interest" description="Disordered" evidence="2">
    <location>
        <begin position="1"/>
        <end position="48"/>
    </location>
</feature>
<keyword evidence="5" id="KW-1185">Reference proteome</keyword>
<dbReference type="AlphaFoldDB" id="A0AAD9GIE7"/>
<reference evidence="4" key="2">
    <citation type="submission" date="2021-05" db="EMBL/GenBank/DDBJ databases">
        <authorList>
            <person name="Pain A."/>
        </authorList>
    </citation>
    <scope>NUCLEOTIDE SEQUENCE</scope>
    <source>
        <strain evidence="4">1802A</strain>
    </source>
</reference>
<evidence type="ECO:0000256" key="2">
    <source>
        <dbReference type="SAM" id="MobiDB-lite"/>
    </source>
</evidence>
<feature type="compositionally biased region" description="Basic residues" evidence="2">
    <location>
        <begin position="39"/>
        <end position="48"/>
    </location>
</feature>
<sequence length="91" mass="10621">MDRRNFPRRDLPNHRARPVPYQRRHANNNPSYKAVAPRKGARIVKKKVTKQAKSKEALDMELDTYMGNDAIKSRLDEELAKYIAEGNKEKE</sequence>
<dbReference type="GO" id="GO:0003723">
    <property type="term" value="F:RNA binding"/>
    <property type="evidence" value="ECO:0007669"/>
    <property type="project" value="UniProtKB-KW"/>
</dbReference>
<feature type="compositionally biased region" description="Basic residues" evidence="2">
    <location>
        <begin position="14"/>
        <end position="26"/>
    </location>
</feature>
<evidence type="ECO:0000313" key="5">
    <source>
        <dbReference type="Proteomes" id="UP001195914"/>
    </source>
</evidence>
<comment type="caution">
    <text evidence="4">The sequence shown here is derived from an EMBL/GenBank/DDBJ whole genome shotgun (WGS) entry which is preliminary data.</text>
</comment>
<keyword evidence="1" id="KW-0694">RNA-binding</keyword>
<feature type="domain" description="Chromatin target of PRMT1 protein C-terminal" evidence="3">
    <location>
        <begin position="2"/>
        <end position="89"/>
    </location>
</feature>